<keyword evidence="4 7" id="KW-0328">Glycosyltransferase</keyword>
<dbReference type="GO" id="GO:0005978">
    <property type="term" value="P:glycogen biosynthetic process"/>
    <property type="evidence" value="ECO:0007669"/>
    <property type="project" value="UniProtKB-UniRule"/>
</dbReference>
<comment type="function">
    <text evidence="2 7">Synthesizes alpha-1,4-glucan chains using ADP-glucose.</text>
</comment>
<dbReference type="Pfam" id="PF08323">
    <property type="entry name" value="Glyco_transf_5"/>
    <property type="match status" value="1"/>
</dbReference>
<dbReference type="STRING" id="28234.SAMN04488588_2126"/>
<evidence type="ECO:0000256" key="1">
    <source>
        <dbReference type="ARBA" id="ARBA00001478"/>
    </source>
</evidence>
<dbReference type="Pfam" id="PF00534">
    <property type="entry name" value="Glycos_transf_1"/>
    <property type="match status" value="1"/>
</dbReference>
<evidence type="ECO:0000256" key="6">
    <source>
        <dbReference type="ARBA" id="ARBA00023056"/>
    </source>
</evidence>
<reference evidence="10 11" key="1">
    <citation type="submission" date="2016-10" db="EMBL/GenBank/DDBJ databases">
        <authorList>
            <person name="de Groot N.N."/>
        </authorList>
    </citation>
    <scope>NUCLEOTIDE SEQUENCE [LARGE SCALE GENOMIC DNA]</scope>
    <source>
        <strain evidence="10 11">WG14</strain>
    </source>
</reference>
<feature type="domain" description="Glycosyl transferase family 1" evidence="8">
    <location>
        <begin position="288"/>
        <end position="425"/>
    </location>
</feature>
<keyword evidence="5 7" id="KW-0808">Transferase</keyword>
<dbReference type="InterPro" id="IPR001296">
    <property type="entry name" value="Glyco_trans_1"/>
</dbReference>
<dbReference type="GO" id="GO:0009011">
    <property type="term" value="F:alpha-1,4-glucan glucosyltransferase (ADP-glucose donor) activity"/>
    <property type="evidence" value="ECO:0007669"/>
    <property type="project" value="UniProtKB-UniRule"/>
</dbReference>
<dbReference type="InterPro" id="IPR013534">
    <property type="entry name" value="Starch_synth_cat_dom"/>
</dbReference>
<evidence type="ECO:0000313" key="10">
    <source>
        <dbReference type="EMBL" id="SDC93630.1"/>
    </source>
</evidence>
<name>A0A1G6QMJ8_9BACT</name>
<protein>
    <recommendedName>
        <fullName evidence="7">Glycogen synthase</fullName>
        <ecNumber evidence="7">2.4.1.21</ecNumber>
    </recommendedName>
    <alternativeName>
        <fullName evidence="7">Starch [bacterial glycogen] synthase</fullName>
    </alternativeName>
</protein>
<evidence type="ECO:0000256" key="7">
    <source>
        <dbReference type="HAMAP-Rule" id="MF_00484"/>
    </source>
</evidence>
<evidence type="ECO:0000256" key="3">
    <source>
        <dbReference type="ARBA" id="ARBA00010281"/>
    </source>
</evidence>
<dbReference type="InterPro" id="IPR011835">
    <property type="entry name" value="GS/SS"/>
</dbReference>
<dbReference type="Gene3D" id="3.40.50.2000">
    <property type="entry name" value="Glycogen Phosphorylase B"/>
    <property type="match status" value="2"/>
</dbReference>
<dbReference type="UniPathway" id="UPA00164"/>
<dbReference type="GO" id="GO:0004373">
    <property type="term" value="F:alpha-1,4-glucan glucosyltransferase (UDP-glucose donor) activity"/>
    <property type="evidence" value="ECO:0007669"/>
    <property type="project" value="InterPro"/>
</dbReference>
<comment type="pathway">
    <text evidence="7">Glycan biosynthesis; glycogen biosynthesis.</text>
</comment>
<dbReference type="CDD" id="cd03791">
    <property type="entry name" value="GT5_Glycogen_synthase_DULL1-like"/>
    <property type="match status" value="1"/>
</dbReference>
<dbReference type="Proteomes" id="UP000199322">
    <property type="component" value="Unassembled WGS sequence"/>
</dbReference>
<evidence type="ECO:0000313" key="11">
    <source>
        <dbReference type="Proteomes" id="UP000199322"/>
    </source>
</evidence>
<feature type="domain" description="Starch synthase catalytic" evidence="9">
    <location>
        <begin position="2"/>
        <end position="238"/>
    </location>
</feature>
<dbReference type="EMBL" id="FMYV01000014">
    <property type="protein sequence ID" value="SDC93630.1"/>
    <property type="molecule type" value="Genomic_DNA"/>
</dbReference>
<gene>
    <name evidence="7" type="primary">glgA</name>
    <name evidence="10" type="ORF">SAMN04488588_2126</name>
</gene>
<keyword evidence="6 7" id="KW-0320">Glycogen biosynthesis</keyword>
<dbReference type="NCBIfam" id="TIGR02095">
    <property type="entry name" value="glgA"/>
    <property type="match status" value="1"/>
</dbReference>
<sequence>MKIAYVSYEVAPFAKVGGLADIAGALPKYLKKIGEDVFVIMPLHKRIKKNYDTKIFEKVVEEYYPITHNFKEPFNVLKSNLPNSDVPIYFIESEVFNTEEVYEDSKLALGSTYFSDAVLTFIREVKNDVEVININDWQTSLIPVYMRHNYISDPTLSKISTVLTIHNLGYQGIFGKDVLDLANLPGYLYNTDALEFFGDINFLKGAILYSDIINTVSKTYAEEIQSPEMGEKLDGVLRIRSDNLYGILNGIDYSENDPKNDDRIFNHIHNYKDKVKNKLKLQEYLNLEKKRDRPVISLISRLYDQKGLDLIFDIMDYVMMLDVNFVVLGTGDKKYEKYFEEIEEKYPGRASANLKFDVDLAQKIYAGSDIFLMPSKYEPCGLGQMFSMRYGTVPVVRYTGGLSDTVVEFDEKTEKGNGFGFFEYESCKLLKAVLKATYYYKMKPEKWEILFNNCMGKNFSMESTASQYRDLYKMALTKKRGAQY</sequence>
<dbReference type="EC" id="2.4.1.21" evidence="7"/>
<accession>A0A1G6QMJ8</accession>
<organism evidence="10 11">
    <name type="scientific">Geotoga petraea</name>
    <dbReference type="NCBI Taxonomy" id="28234"/>
    <lineage>
        <taxon>Bacteria</taxon>
        <taxon>Thermotogati</taxon>
        <taxon>Thermotogota</taxon>
        <taxon>Thermotogae</taxon>
        <taxon>Petrotogales</taxon>
        <taxon>Petrotogaceae</taxon>
        <taxon>Geotoga</taxon>
    </lineage>
</organism>
<comment type="similarity">
    <text evidence="3 7">Belongs to the glycosyltransferase 1 family. Bacterial/plant glycogen synthase subfamily.</text>
</comment>
<evidence type="ECO:0000256" key="4">
    <source>
        <dbReference type="ARBA" id="ARBA00022676"/>
    </source>
</evidence>
<comment type="catalytic activity">
    <reaction evidence="1 7">
        <text>[(1-&gt;4)-alpha-D-glucosyl](n) + ADP-alpha-D-glucose = [(1-&gt;4)-alpha-D-glucosyl](n+1) + ADP + H(+)</text>
        <dbReference type="Rhea" id="RHEA:18189"/>
        <dbReference type="Rhea" id="RHEA-COMP:9584"/>
        <dbReference type="Rhea" id="RHEA-COMP:9587"/>
        <dbReference type="ChEBI" id="CHEBI:15378"/>
        <dbReference type="ChEBI" id="CHEBI:15444"/>
        <dbReference type="ChEBI" id="CHEBI:57498"/>
        <dbReference type="ChEBI" id="CHEBI:456216"/>
        <dbReference type="EC" id="2.4.1.21"/>
    </reaction>
</comment>
<evidence type="ECO:0000256" key="5">
    <source>
        <dbReference type="ARBA" id="ARBA00022679"/>
    </source>
</evidence>
<dbReference type="HAMAP" id="MF_00484">
    <property type="entry name" value="Glycogen_synth"/>
    <property type="match status" value="1"/>
</dbReference>
<keyword evidence="11" id="KW-1185">Reference proteome</keyword>
<evidence type="ECO:0000259" key="8">
    <source>
        <dbReference type="Pfam" id="PF00534"/>
    </source>
</evidence>
<dbReference type="RefSeq" id="WP_091405813.1">
    <property type="nucleotide sequence ID" value="NZ_FMYV01000014.1"/>
</dbReference>
<dbReference type="AlphaFoldDB" id="A0A1G6QMJ8"/>
<evidence type="ECO:0000256" key="2">
    <source>
        <dbReference type="ARBA" id="ARBA00002764"/>
    </source>
</evidence>
<evidence type="ECO:0000259" key="9">
    <source>
        <dbReference type="Pfam" id="PF08323"/>
    </source>
</evidence>
<dbReference type="PANTHER" id="PTHR45825:SF11">
    <property type="entry name" value="ALPHA AMYLASE DOMAIN-CONTAINING PROTEIN"/>
    <property type="match status" value="1"/>
</dbReference>
<feature type="binding site" evidence="7">
    <location>
        <position position="15"/>
    </location>
    <ligand>
        <name>ADP-alpha-D-glucose</name>
        <dbReference type="ChEBI" id="CHEBI:57498"/>
    </ligand>
</feature>
<dbReference type="PANTHER" id="PTHR45825">
    <property type="entry name" value="GRANULE-BOUND STARCH SYNTHASE 1, CHLOROPLASTIC/AMYLOPLASTIC"/>
    <property type="match status" value="1"/>
</dbReference>
<dbReference type="SUPFAM" id="SSF53756">
    <property type="entry name" value="UDP-Glycosyltransferase/glycogen phosphorylase"/>
    <property type="match status" value="1"/>
</dbReference>
<proteinExistence type="inferred from homology"/>